<organism evidence="1 2">
    <name type="scientific">Paenibacillus polymyxa</name>
    <name type="common">Bacillus polymyxa</name>
    <dbReference type="NCBI Taxonomy" id="1406"/>
    <lineage>
        <taxon>Bacteria</taxon>
        <taxon>Bacillati</taxon>
        <taxon>Bacillota</taxon>
        <taxon>Bacilli</taxon>
        <taxon>Bacillales</taxon>
        <taxon>Paenibacillaceae</taxon>
        <taxon>Paenibacillus</taxon>
    </lineage>
</organism>
<dbReference type="EMBL" id="UGSC01000001">
    <property type="protein sequence ID" value="SUA70000.1"/>
    <property type="molecule type" value="Genomic_DNA"/>
</dbReference>
<gene>
    <name evidence="1" type="ORF">NCTC10343_02869</name>
</gene>
<accession>A0A378Y0G3</accession>
<reference evidence="1 2" key="1">
    <citation type="submission" date="2018-06" db="EMBL/GenBank/DDBJ databases">
        <authorList>
            <consortium name="Pathogen Informatics"/>
            <person name="Doyle S."/>
        </authorList>
    </citation>
    <scope>NUCLEOTIDE SEQUENCE [LARGE SCALE GENOMIC DNA]</scope>
    <source>
        <strain evidence="1 2">NCTC10343</strain>
    </source>
</reference>
<sequence>MKHTPTIRAELDRYLQQEGLSIAKFGHIAGMLQA</sequence>
<name>A0A378Y0G3_PAEPO</name>
<evidence type="ECO:0000313" key="2">
    <source>
        <dbReference type="Proteomes" id="UP000254400"/>
    </source>
</evidence>
<proteinExistence type="predicted"/>
<evidence type="ECO:0000313" key="1">
    <source>
        <dbReference type="EMBL" id="SUA70000.1"/>
    </source>
</evidence>
<dbReference type="AlphaFoldDB" id="A0A378Y0G3"/>
<protein>
    <submittedName>
        <fullName evidence="1">Helix-turn-helix domain-containing protein</fullName>
    </submittedName>
</protein>
<dbReference type="Proteomes" id="UP000254400">
    <property type="component" value="Unassembled WGS sequence"/>
</dbReference>